<sequence>MSVADDPWVPLRQGSVSDLIAERILQAIKSQELKPGDRLPSERELASRLGTSRPSLREALRSLRQSGHVDIKHGSGVFVADPSESHALRDAKFAEELTLTELFDMREVLEVPATAWAARNQDRELLAKVTEAFHALDRCARAAEIDWAELRGLDSAFHLRIVEAAGNRFLTRTETVLQDILARGMQSTLRLPGRLERSRRDHARIHEAVIAGDPVAARRAAKAHIDGARRAALKHLRDGLPAEEVSGQAHRGGG</sequence>
<protein>
    <submittedName>
        <fullName evidence="5">FadR/GntR family transcriptional regulator</fullName>
    </submittedName>
</protein>
<dbReference type="InterPro" id="IPR000524">
    <property type="entry name" value="Tscrpt_reg_HTH_GntR"/>
</dbReference>
<keyword evidence="1" id="KW-0805">Transcription regulation</keyword>
<dbReference type="PANTHER" id="PTHR43537">
    <property type="entry name" value="TRANSCRIPTIONAL REGULATOR, GNTR FAMILY"/>
    <property type="match status" value="1"/>
</dbReference>
<dbReference type="SMART" id="SM00345">
    <property type="entry name" value="HTH_GNTR"/>
    <property type="match status" value="1"/>
</dbReference>
<dbReference type="Gene3D" id="1.20.120.530">
    <property type="entry name" value="GntR ligand-binding domain-like"/>
    <property type="match status" value="1"/>
</dbReference>
<evidence type="ECO:0000256" key="1">
    <source>
        <dbReference type="ARBA" id="ARBA00023015"/>
    </source>
</evidence>
<comment type="caution">
    <text evidence="5">The sequence shown here is derived from an EMBL/GenBank/DDBJ whole genome shotgun (WGS) entry which is preliminary data.</text>
</comment>
<dbReference type="SUPFAM" id="SSF46785">
    <property type="entry name" value="Winged helix' DNA-binding domain"/>
    <property type="match status" value="1"/>
</dbReference>
<dbReference type="InterPro" id="IPR008920">
    <property type="entry name" value="TF_FadR/GntR_C"/>
</dbReference>
<dbReference type="PRINTS" id="PR00035">
    <property type="entry name" value="HTHGNTR"/>
</dbReference>
<dbReference type="EMBL" id="JASAOF010000011">
    <property type="protein sequence ID" value="MDI2030479.1"/>
    <property type="molecule type" value="Genomic_DNA"/>
</dbReference>
<organism evidence="5 6">
    <name type="scientific">Saccharopolyspora ipomoeae</name>
    <dbReference type="NCBI Taxonomy" id="3042027"/>
    <lineage>
        <taxon>Bacteria</taxon>
        <taxon>Bacillati</taxon>
        <taxon>Actinomycetota</taxon>
        <taxon>Actinomycetes</taxon>
        <taxon>Pseudonocardiales</taxon>
        <taxon>Pseudonocardiaceae</taxon>
        <taxon>Saccharopolyspora</taxon>
    </lineage>
</organism>
<evidence type="ECO:0000256" key="2">
    <source>
        <dbReference type="ARBA" id="ARBA00023125"/>
    </source>
</evidence>
<keyword evidence="2" id="KW-0238">DNA-binding</keyword>
<name>A0ABT6PR47_9PSEU</name>
<keyword evidence="6" id="KW-1185">Reference proteome</keyword>
<reference evidence="5 6" key="1">
    <citation type="submission" date="2023-04" db="EMBL/GenBank/DDBJ databases">
        <title>Draft genome sequence of Saccharopolyspora sp. TS4A08 isolated from sweet potato rhizospheric soil.</title>
        <authorList>
            <person name="Suksaard P."/>
            <person name="Duangmal K."/>
        </authorList>
    </citation>
    <scope>NUCLEOTIDE SEQUENCE [LARGE SCALE GENOMIC DNA]</scope>
    <source>
        <strain evidence="5 6">TS4A08</strain>
    </source>
</reference>
<dbReference type="PANTHER" id="PTHR43537:SF5">
    <property type="entry name" value="UXU OPERON TRANSCRIPTIONAL REGULATOR"/>
    <property type="match status" value="1"/>
</dbReference>
<keyword evidence="3" id="KW-0804">Transcription</keyword>
<dbReference type="Pfam" id="PF00392">
    <property type="entry name" value="GntR"/>
    <property type="match status" value="1"/>
</dbReference>
<accession>A0ABT6PR47</accession>
<evidence type="ECO:0000259" key="4">
    <source>
        <dbReference type="PROSITE" id="PS50949"/>
    </source>
</evidence>
<dbReference type="Proteomes" id="UP001237595">
    <property type="component" value="Unassembled WGS sequence"/>
</dbReference>
<dbReference type="CDD" id="cd07377">
    <property type="entry name" value="WHTH_GntR"/>
    <property type="match status" value="1"/>
</dbReference>
<dbReference type="SUPFAM" id="SSF48008">
    <property type="entry name" value="GntR ligand-binding domain-like"/>
    <property type="match status" value="1"/>
</dbReference>
<feature type="domain" description="HTH gntR-type" evidence="4">
    <location>
        <begin position="14"/>
        <end position="82"/>
    </location>
</feature>
<dbReference type="InterPro" id="IPR036390">
    <property type="entry name" value="WH_DNA-bd_sf"/>
</dbReference>
<gene>
    <name evidence="5" type="ORF">QFW96_17740</name>
</gene>
<dbReference type="PROSITE" id="PS50949">
    <property type="entry name" value="HTH_GNTR"/>
    <property type="match status" value="1"/>
</dbReference>
<dbReference type="Gene3D" id="1.10.10.10">
    <property type="entry name" value="Winged helix-like DNA-binding domain superfamily/Winged helix DNA-binding domain"/>
    <property type="match status" value="1"/>
</dbReference>
<evidence type="ECO:0000313" key="5">
    <source>
        <dbReference type="EMBL" id="MDI2030479.1"/>
    </source>
</evidence>
<dbReference type="SMART" id="SM00895">
    <property type="entry name" value="FCD"/>
    <property type="match status" value="1"/>
</dbReference>
<dbReference type="RefSeq" id="WP_281456795.1">
    <property type="nucleotide sequence ID" value="NZ_JASAOF010000011.1"/>
</dbReference>
<evidence type="ECO:0000256" key="3">
    <source>
        <dbReference type="ARBA" id="ARBA00023163"/>
    </source>
</evidence>
<dbReference type="Pfam" id="PF07729">
    <property type="entry name" value="FCD"/>
    <property type="match status" value="1"/>
</dbReference>
<dbReference type="InterPro" id="IPR011711">
    <property type="entry name" value="GntR_C"/>
</dbReference>
<evidence type="ECO:0000313" key="6">
    <source>
        <dbReference type="Proteomes" id="UP001237595"/>
    </source>
</evidence>
<dbReference type="InterPro" id="IPR036388">
    <property type="entry name" value="WH-like_DNA-bd_sf"/>
</dbReference>
<proteinExistence type="predicted"/>